<evidence type="ECO:0000313" key="1">
    <source>
        <dbReference type="EMBL" id="GAG13492.1"/>
    </source>
</evidence>
<name>X0VQT4_9ZZZZ</name>
<reference evidence="1" key="1">
    <citation type="journal article" date="2014" name="Front. Microbiol.">
        <title>High frequency of phylogenetically diverse reductive dehalogenase-homologous genes in deep subseafloor sedimentary metagenomes.</title>
        <authorList>
            <person name="Kawai M."/>
            <person name="Futagami T."/>
            <person name="Toyoda A."/>
            <person name="Takaki Y."/>
            <person name="Nishi S."/>
            <person name="Hori S."/>
            <person name="Arai W."/>
            <person name="Tsubouchi T."/>
            <person name="Morono Y."/>
            <person name="Uchiyama I."/>
            <person name="Ito T."/>
            <person name="Fujiyama A."/>
            <person name="Inagaki F."/>
            <person name="Takami H."/>
        </authorList>
    </citation>
    <scope>NUCLEOTIDE SEQUENCE</scope>
    <source>
        <strain evidence="1">Expedition CK06-06</strain>
    </source>
</reference>
<dbReference type="SUPFAM" id="SSF51126">
    <property type="entry name" value="Pectin lyase-like"/>
    <property type="match status" value="1"/>
</dbReference>
<dbReference type="InterPro" id="IPR006626">
    <property type="entry name" value="PbH1"/>
</dbReference>
<comment type="caution">
    <text evidence="1">The sequence shown here is derived from an EMBL/GenBank/DDBJ whole genome shotgun (WGS) entry which is preliminary data.</text>
</comment>
<feature type="non-terminal residue" evidence="1">
    <location>
        <position position="1"/>
    </location>
</feature>
<dbReference type="AlphaFoldDB" id="X0VQT4"/>
<dbReference type="Gene3D" id="2.160.20.10">
    <property type="entry name" value="Single-stranded right-handed beta-helix, Pectin lyase-like"/>
    <property type="match status" value="1"/>
</dbReference>
<sequence>EDSVNITGWTCNDTYKLTIRAGEDQDYPTIHDNDGDAYVIRVSSDYIRITGLNIEERTSSGLDYCIHFNDVNNVTVDDCILDSAAPAGYNYCCNAKCNYLTIENCTLTGEYGIYQFYEAVQYTDIEISNCTFINLDYSSAKGSIYHDASSTYPTRKWYIHHNRFYNCAGDAAIYLEYLDDVEIYNNMIDIGGSWPREVYNIAGIYIYYIYNDAAQKSWIVNNTIYNVRSNLFGIYLDRMYYGQTYVINNIITLDDGVGSSATYGFYCLNIT</sequence>
<accession>X0VQT4</accession>
<feature type="non-terminal residue" evidence="1">
    <location>
        <position position="271"/>
    </location>
</feature>
<dbReference type="SMART" id="SM00710">
    <property type="entry name" value="PbH1"/>
    <property type="match status" value="6"/>
</dbReference>
<dbReference type="EMBL" id="BARS01022391">
    <property type="protein sequence ID" value="GAG13492.1"/>
    <property type="molecule type" value="Genomic_DNA"/>
</dbReference>
<protein>
    <recommendedName>
        <fullName evidence="2">Right handed beta helix domain-containing protein</fullName>
    </recommendedName>
</protein>
<evidence type="ECO:0008006" key="2">
    <source>
        <dbReference type="Google" id="ProtNLM"/>
    </source>
</evidence>
<organism evidence="1">
    <name type="scientific">marine sediment metagenome</name>
    <dbReference type="NCBI Taxonomy" id="412755"/>
    <lineage>
        <taxon>unclassified sequences</taxon>
        <taxon>metagenomes</taxon>
        <taxon>ecological metagenomes</taxon>
    </lineage>
</organism>
<gene>
    <name evidence="1" type="ORF">S01H1_35808</name>
</gene>
<proteinExistence type="predicted"/>
<dbReference type="InterPro" id="IPR012334">
    <property type="entry name" value="Pectin_lyas_fold"/>
</dbReference>
<dbReference type="InterPro" id="IPR011050">
    <property type="entry name" value="Pectin_lyase_fold/virulence"/>
</dbReference>